<proteinExistence type="predicted"/>
<sequence>MAILTEEGNEYEVKIIDCATNQPFKEYVKLGDRESHGDSKCERYIVARPGAKFKIEVTLMSGFCFEPFEQVQAHLCLGNSNDMCAAYIFNEDKLEINGINKGYKRFIECVNMARYGEDIVGAPFIFSSLDVDEDLSNETDIIGVDPADIGHFFVTVYRRTVGKEKVKTSTNPSIKPSTHLWQAKKVDQLNFKKHGVTSSIELGQNKTPTIGLHFCEHVSTTSTILNFQYKYRTFEFLGHLDIVPYPPPLYYTPWKSLATTERQWALKELQSLSKVQAQLTVNKTSVYAREPREWRTWNNMQPSERQSAFMKLQKDQKAFERGEVKQQMSCVPANKIIVLDDDGTAPQPTHPRALAKIKHEAQGPPNAIKQETETSYEVLTQRPGLNMTQNCKIKKEHIDRDHVDLSAEEPLAKRRKIKQEPIDMNVVNNVEIKQEPIDLDTLDEMAIVLKKQATIKYDLTELEDAIILPEPSTPRADLEESDYLEMAEEVLRQTADEFVRIRG</sequence>
<gene>
    <name evidence="2" type="ORF">BTUL_0174g00320</name>
</gene>
<dbReference type="Proteomes" id="UP000297777">
    <property type="component" value="Unassembled WGS sequence"/>
</dbReference>
<evidence type="ECO:0000313" key="3">
    <source>
        <dbReference type="Proteomes" id="UP000297777"/>
    </source>
</evidence>
<dbReference type="EMBL" id="PQXH01000174">
    <property type="protein sequence ID" value="TGO09249.1"/>
    <property type="molecule type" value="Genomic_DNA"/>
</dbReference>
<organism evidence="2 3">
    <name type="scientific">Botrytis tulipae</name>
    <dbReference type="NCBI Taxonomy" id="87230"/>
    <lineage>
        <taxon>Eukaryota</taxon>
        <taxon>Fungi</taxon>
        <taxon>Dikarya</taxon>
        <taxon>Ascomycota</taxon>
        <taxon>Pezizomycotina</taxon>
        <taxon>Leotiomycetes</taxon>
        <taxon>Helotiales</taxon>
        <taxon>Sclerotiniaceae</taxon>
        <taxon>Botrytis</taxon>
    </lineage>
</organism>
<reference evidence="2 3" key="1">
    <citation type="submission" date="2017-12" db="EMBL/GenBank/DDBJ databases">
        <title>Comparative genomics of Botrytis spp.</title>
        <authorList>
            <person name="Valero-Jimenez C.A."/>
            <person name="Tapia P."/>
            <person name="Veloso J."/>
            <person name="Silva-Moreno E."/>
            <person name="Staats M."/>
            <person name="Valdes J.H."/>
            <person name="Van Kan J.A.L."/>
        </authorList>
    </citation>
    <scope>NUCLEOTIDE SEQUENCE [LARGE SCALE GENOMIC DNA]</scope>
    <source>
        <strain evidence="2 3">Bt9001</strain>
    </source>
</reference>
<dbReference type="AlphaFoldDB" id="A0A4Z1EDK0"/>
<accession>A0A4Z1EDK0</accession>
<keyword evidence="3" id="KW-1185">Reference proteome</keyword>
<feature type="domain" description="DUF7918" evidence="1">
    <location>
        <begin position="19"/>
        <end position="245"/>
    </location>
</feature>
<protein>
    <recommendedName>
        <fullName evidence="1">DUF7918 domain-containing protein</fullName>
    </recommendedName>
</protein>
<comment type="caution">
    <text evidence="2">The sequence shown here is derived from an EMBL/GenBank/DDBJ whole genome shotgun (WGS) entry which is preliminary data.</text>
</comment>
<evidence type="ECO:0000259" key="1">
    <source>
        <dbReference type="Pfam" id="PF25534"/>
    </source>
</evidence>
<dbReference type="OrthoDB" id="3563612at2759"/>
<name>A0A4Z1EDK0_9HELO</name>
<dbReference type="InterPro" id="IPR057678">
    <property type="entry name" value="DUF7918"/>
</dbReference>
<evidence type="ECO:0000313" key="2">
    <source>
        <dbReference type="EMBL" id="TGO09249.1"/>
    </source>
</evidence>
<dbReference type="Pfam" id="PF25534">
    <property type="entry name" value="DUF7918"/>
    <property type="match status" value="1"/>
</dbReference>